<protein>
    <submittedName>
        <fullName evidence="1">Uncharacterized protein</fullName>
    </submittedName>
</protein>
<sequence length="138" mass="13987">MVAFVAVSASAVAAHDFDPAHPPAGPNGGLVTAGDAGHVEFGIDAGKLIVWLTDHGGEPIASGNLVGHASFVTGAERLDLVLEPTGDHMMQAEDPRIAPVEGARVSFHTVLSDGMPLEARVIIPGEHAAAGEPAAHGH</sequence>
<comment type="caution">
    <text evidence="1">The sequence shown here is derived from an EMBL/GenBank/DDBJ whole genome shotgun (WGS) entry which is preliminary data.</text>
</comment>
<name>A0A840SIE2_9RHOB</name>
<evidence type="ECO:0000313" key="2">
    <source>
        <dbReference type="Proteomes" id="UP000549457"/>
    </source>
</evidence>
<proteinExistence type="predicted"/>
<gene>
    <name evidence="1" type="ORF">HNP73_002735</name>
</gene>
<dbReference type="AlphaFoldDB" id="A0A840SIE2"/>
<dbReference type="EMBL" id="JACHFM010000002">
    <property type="protein sequence ID" value="MBB5222799.1"/>
    <property type="molecule type" value="Genomic_DNA"/>
</dbReference>
<accession>A0A840SIE2</accession>
<keyword evidence="2" id="KW-1185">Reference proteome</keyword>
<organism evidence="1 2">
    <name type="scientific">Amaricoccus macauensis</name>
    <dbReference type="NCBI Taxonomy" id="57001"/>
    <lineage>
        <taxon>Bacteria</taxon>
        <taxon>Pseudomonadati</taxon>
        <taxon>Pseudomonadota</taxon>
        <taxon>Alphaproteobacteria</taxon>
        <taxon>Rhodobacterales</taxon>
        <taxon>Paracoccaceae</taxon>
        <taxon>Amaricoccus</taxon>
    </lineage>
</organism>
<reference evidence="1 2" key="1">
    <citation type="submission" date="2020-08" db="EMBL/GenBank/DDBJ databases">
        <title>Genomic Encyclopedia of Type Strains, Phase IV (KMG-IV): sequencing the most valuable type-strain genomes for metagenomic binning, comparative biology and taxonomic classification.</title>
        <authorList>
            <person name="Goeker M."/>
        </authorList>
    </citation>
    <scope>NUCLEOTIDE SEQUENCE [LARGE SCALE GENOMIC DNA]</scope>
    <source>
        <strain evidence="1 2">DSM 101730</strain>
    </source>
</reference>
<dbReference type="Proteomes" id="UP000549457">
    <property type="component" value="Unassembled WGS sequence"/>
</dbReference>
<evidence type="ECO:0000313" key="1">
    <source>
        <dbReference type="EMBL" id="MBB5222799.1"/>
    </source>
</evidence>
<dbReference type="RefSeq" id="WP_184150256.1">
    <property type="nucleotide sequence ID" value="NZ_JACHFM010000002.1"/>
</dbReference>